<dbReference type="EMBL" id="JBHRTK010000032">
    <property type="protein sequence ID" value="MFC3209191.1"/>
    <property type="molecule type" value="Genomic_DNA"/>
</dbReference>
<dbReference type="PANTHER" id="PTHR43179:SF12">
    <property type="entry name" value="GALACTOFURANOSYLTRANSFERASE GLFT2"/>
    <property type="match status" value="1"/>
</dbReference>
<dbReference type="RefSeq" id="WP_378225376.1">
    <property type="nucleotide sequence ID" value="NZ_JBHRTK010000032.1"/>
</dbReference>
<evidence type="ECO:0000256" key="1">
    <source>
        <dbReference type="ARBA" id="ARBA00006739"/>
    </source>
</evidence>
<dbReference type="Pfam" id="PF00535">
    <property type="entry name" value="Glycos_transf_2"/>
    <property type="match status" value="1"/>
</dbReference>
<evidence type="ECO:0000256" key="2">
    <source>
        <dbReference type="ARBA" id="ARBA00022676"/>
    </source>
</evidence>
<dbReference type="InterPro" id="IPR029044">
    <property type="entry name" value="Nucleotide-diphossugar_trans"/>
</dbReference>
<dbReference type="SUPFAM" id="SSF53448">
    <property type="entry name" value="Nucleotide-diphospho-sugar transferases"/>
    <property type="match status" value="1"/>
</dbReference>
<evidence type="ECO:0000313" key="7">
    <source>
        <dbReference type="Proteomes" id="UP001595583"/>
    </source>
</evidence>
<dbReference type="Gene3D" id="3.90.550.10">
    <property type="entry name" value="Spore Coat Polysaccharide Biosynthesis Protein SpsA, Chain A"/>
    <property type="match status" value="1"/>
</dbReference>
<feature type="domain" description="Glycosyltransferase 2-like" evidence="5">
    <location>
        <begin position="140"/>
        <end position="254"/>
    </location>
</feature>
<evidence type="ECO:0000259" key="4">
    <source>
        <dbReference type="Pfam" id="PF00535"/>
    </source>
</evidence>
<keyword evidence="2 6" id="KW-0328">Glycosyltransferase</keyword>
<dbReference type="PANTHER" id="PTHR43179">
    <property type="entry name" value="RHAMNOSYLTRANSFERASE WBBL"/>
    <property type="match status" value="1"/>
</dbReference>
<organism evidence="6 7">
    <name type="scientific">Aquamicrobium soli</name>
    <dbReference type="NCBI Taxonomy" id="1811518"/>
    <lineage>
        <taxon>Bacteria</taxon>
        <taxon>Pseudomonadati</taxon>
        <taxon>Pseudomonadota</taxon>
        <taxon>Alphaproteobacteria</taxon>
        <taxon>Hyphomicrobiales</taxon>
        <taxon>Phyllobacteriaceae</taxon>
        <taxon>Aquamicrobium</taxon>
    </lineage>
</organism>
<dbReference type="InterPro" id="IPR001173">
    <property type="entry name" value="Glyco_trans_2-like"/>
</dbReference>
<comment type="similarity">
    <text evidence="1">Belongs to the glycosyltransferase 2 family.</text>
</comment>
<evidence type="ECO:0000313" key="6">
    <source>
        <dbReference type="EMBL" id="MFC3209191.1"/>
    </source>
</evidence>
<reference evidence="7" key="1">
    <citation type="journal article" date="2019" name="Int. J. Syst. Evol. Microbiol.">
        <title>The Global Catalogue of Microorganisms (GCM) 10K type strain sequencing project: providing services to taxonomists for standard genome sequencing and annotation.</title>
        <authorList>
            <consortium name="The Broad Institute Genomics Platform"/>
            <consortium name="The Broad Institute Genome Sequencing Center for Infectious Disease"/>
            <person name="Wu L."/>
            <person name="Ma J."/>
        </authorList>
    </citation>
    <scope>NUCLEOTIDE SEQUENCE [LARGE SCALE GENOMIC DNA]</scope>
    <source>
        <strain evidence="7">KCTC 52165</strain>
    </source>
</reference>
<feature type="domain" description="Glycosyltransferase 2-like" evidence="4">
    <location>
        <begin position="9"/>
        <end position="121"/>
    </location>
</feature>
<protein>
    <submittedName>
        <fullName evidence="6">Glycosyltransferase family 2 protein</fullName>
        <ecNumber evidence="6">2.4.-.-</ecNumber>
    </submittedName>
</protein>
<accession>A0ABV7KH82</accession>
<dbReference type="EC" id="2.4.-.-" evidence="6"/>
<keyword evidence="7" id="KW-1185">Reference proteome</keyword>
<dbReference type="GO" id="GO:0016757">
    <property type="term" value="F:glycosyltransferase activity"/>
    <property type="evidence" value="ECO:0007669"/>
    <property type="project" value="UniProtKB-KW"/>
</dbReference>
<dbReference type="Pfam" id="PF13632">
    <property type="entry name" value="Glyco_trans_2_3"/>
    <property type="match status" value="1"/>
</dbReference>
<name>A0ABV7KH82_9HYPH</name>
<comment type="caution">
    <text evidence="6">The sequence shown here is derived from an EMBL/GenBank/DDBJ whole genome shotgun (WGS) entry which is preliminary data.</text>
</comment>
<sequence length="283" mass="31577">MSINLPDVTVVVLSYNRKDQLQKTVAHLLGITERTGCELIIVDNASTDGCMDEVRPMVQGRINVRLIENDRNAGVSEGRNIGWRAASRNFILSMDDDILISEYDILEMLDLAQRNRDAGIVSPDIVDTRTGRTLNGGSIEVNGCASFFYEGCFLISRAAISDIGYLDAILEVAGEGMDYSLRLRAAGYKIRRSHAVKVGHVDRARSNEESIDRRKRWLWSFSYLYWKNLRPPMALLRTCRNLLSHAKTGLALFGPSFVLSLPMIAYRGAVAGYTARLTNNKGL</sequence>
<evidence type="ECO:0000259" key="5">
    <source>
        <dbReference type="Pfam" id="PF13632"/>
    </source>
</evidence>
<gene>
    <name evidence="6" type="ORF">ACFOHJ_23505</name>
</gene>
<proteinExistence type="inferred from homology"/>
<keyword evidence="3 6" id="KW-0808">Transferase</keyword>
<evidence type="ECO:0000256" key="3">
    <source>
        <dbReference type="ARBA" id="ARBA00022679"/>
    </source>
</evidence>
<dbReference type="Proteomes" id="UP001595583">
    <property type="component" value="Unassembled WGS sequence"/>
</dbReference>